<dbReference type="EMBL" id="GBRH01248048">
    <property type="protein sequence ID" value="JAD49847.1"/>
    <property type="molecule type" value="Transcribed_RNA"/>
</dbReference>
<name>A0A0A9ARW9_ARUDO</name>
<sequence length="195" mass="22738">MNNEAYKLSSRYTKGTFGWIHLQAIPPGSLQHLSQIGYVPINTFGLYHHIININFNQSANQIMKYVIHGPLIGSTSIFETKRHYYPLVEANCSRTPKRSLRNIFFGHKYLIITCIAIHKTDNLISCCCINQKIFYRHRVIIFGSSFIQRSEINTHSEFPIFLDYRNYIRNPLRISAWPNKFGIIKSCNFFFNGLI</sequence>
<protein>
    <submittedName>
        <fullName evidence="1">Uncharacterized protein</fullName>
    </submittedName>
</protein>
<proteinExistence type="predicted"/>
<reference evidence="1" key="1">
    <citation type="submission" date="2014-09" db="EMBL/GenBank/DDBJ databases">
        <authorList>
            <person name="Magalhaes I.L.F."/>
            <person name="Oliveira U."/>
            <person name="Santos F.R."/>
            <person name="Vidigal T.H.D.A."/>
            <person name="Brescovit A.D."/>
            <person name="Santos A.J."/>
        </authorList>
    </citation>
    <scope>NUCLEOTIDE SEQUENCE</scope>
    <source>
        <tissue evidence="1">Shoot tissue taken approximately 20 cm above the soil surface</tissue>
    </source>
</reference>
<dbReference type="AlphaFoldDB" id="A0A0A9ARW9"/>
<evidence type="ECO:0000313" key="1">
    <source>
        <dbReference type="EMBL" id="JAD49847.1"/>
    </source>
</evidence>
<accession>A0A0A9ARW9</accession>
<organism evidence="1">
    <name type="scientific">Arundo donax</name>
    <name type="common">Giant reed</name>
    <name type="synonym">Donax arundinaceus</name>
    <dbReference type="NCBI Taxonomy" id="35708"/>
    <lineage>
        <taxon>Eukaryota</taxon>
        <taxon>Viridiplantae</taxon>
        <taxon>Streptophyta</taxon>
        <taxon>Embryophyta</taxon>
        <taxon>Tracheophyta</taxon>
        <taxon>Spermatophyta</taxon>
        <taxon>Magnoliopsida</taxon>
        <taxon>Liliopsida</taxon>
        <taxon>Poales</taxon>
        <taxon>Poaceae</taxon>
        <taxon>PACMAD clade</taxon>
        <taxon>Arundinoideae</taxon>
        <taxon>Arundineae</taxon>
        <taxon>Arundo</taxon>
    </lineage>
</organism>
<reference evidence="1" key="2">
    <citation type="journal article" date="2015" name="Data Brief">
        <title>Shoot transcriptome of the giant reed, Arundo donax.</title>
        <authorList>
            <person name="Barrero R.A."/>
            <person name="Guerrero F.D."/>
            <person name="Moolhuijzen P."/>
            <person name="Goolsby J.A."/>
            <person name="Tidwell J."/>
            <person name="Bellgard S.E."/>
            <person name="Bellgard M.I."/>
        </authorList>
    </citation>
    <scope>NUCLEOTIDE SEQUENCE</scope>
    <source>
        <tissue evidence="1">Shoot tissue taken approximately 20 cm above the soil surface</tissue>
    </source>
</reference>